<name>A0AA41VMI4_PAPNU</name>
<keyword evidence="5" id="KW-0067">ATP-binding</keyword>
<keyword evidence="6" id="KW-0539">Nucleus</keyword>
<evidence type="ECO:0000256" key="7">
    <source>
        <dbReference type="ARBA" id="ARBA00023306"/>
    </source>
</evidence>
<accession>A0AA41VMI4</accession>
<reference evidence="9" key="1">
    <citation type="submission" date="2022-03" db="EMBL/GenBank/DDBJ databases">
        <title>A functionally conserved STORR gene fusion in Papaver species that diverged 16.8 million years ago.</title>
        <authorList>
            <person name="Catania T."/>
        </authorList>
    </citation>
    <scope>NUCLEOTIDE SEQUENCE</scope>
    <source>
        <strain evidence="9">S-191538</strain>
    </source>
</reference>
<evidence type="ECO:0000256" key="8">
    <source>
        <dbReference type="SAM" id="MobiDB-lite"/>
    </source>
</evidence>
<organism evidence="9 10">
    <name type="scientific">Papaver nudicaule</name>
    <name type="common">Iceland poppy</name>
    <dbReference type="NCBI Taxonomy" id="74823"/>
    <lineage>
        <taxon>Eukaryota</taxon>
        <taxon>Viridiplantae</taxon>
        <taxon>Streptophyta</taxon>
        <taxon>Embryophyta</taxon>
        <taxon>Tracheophyta</taxon>
        <taxon>Spermatophyta</taxon>
        <taxon>Magnoliopsida</taxon>
        <taxon>Ranunculales</taxon>
        <taxon>Papaveraceae</taxon>
        <taxon>Papaveroideae</taxon>
        <taxon>Papaver</taxon>
    </lineage>
</organism>
<evidence type="ECO:0008006" key="11">
    <source>
        <dbReference type="Google" id="ProtNLM"/>
    </source>
</evidence>
<feature type="compositionally biased region" description="Polar residues" evidence="8">
    <location>
        <begin position="611"/>
        <end position="621"/>
    </location>
</feature>
<comment type="subcellular location">
    <subcellularLocation>
        <location evidence="1">Nucleus</location>
    </subcellularLocation>
</comment>
<keyword evidence="10" id="KW-1185">Reference proteome</keyword>
<dbReference type="Pfam" id="PF03215">
    <property type="entry name" value="Rad17"/>
    <property type="match status" value="1"/>
</dbReference>
<keyword evidence="7" id="KW-0131">Cell cycle</keyword>
<feature type="region of interest" description="Disordered" evidence="8">
    <location>
        <begin position="1"/>
        <end position="74"/>
    </location>
</feature>
<dbReference type="PANTHER" id="PTHR12172:SF0">
    <property type="entry name" value="CELL CYCLE CHECKPOINT PROTEIN RAD17"/>
    <property type="match status" value="1"/>
</dbReference>
<evidence type="ECO:0000256" key="6">
    <source>
        <dbReference type="ARBA" id="ARBA00023242"/>
    </source>
</evidence>
<dbReference type="GO" id="GO:0003689">
    <property type="term" value="F:DNA clamp loader activity"/>
    <property type="evidence" value="ECO:0007669"/>
    <property type="project" value="TreeGrafter"/>
</dbReference>
<evidence type="ECO:0000256" key="3">
    <source>
        <dbReference type="ARBA" id="ARBA00022741"/>
    </source>
</evidence>
<protein>
    <recommendedName>
        <fullName evidence="11">Cell cycle checkpoint protein RAD17</fullName>
    </recommendedName>
</protein>
<dbReference type="FunFam" id="3.40.50.300:FF:001661">
    <property type="entry name" value="RAD17 checkpoint clamp loader component"/>
    <property type="match status" value="1"/>
</dbReference>
<dbReference type="PANTHER" id="PTHR12172">
    <property type="entry name" value="CELL CYCLE CHECKPOINT PROTEIN RAD17"/>
    <property type="match status" value="1"/>
</dbReference>
<dbReference type="GO" id="GO:0005634">
    <property type="term" value="C:nucleus"/>
    <property type="evidence" value="ECO:0007669"/>
    <property type="project" value="UniProtKB-SubCell"/>
</dbReference>
<evidence type="ECO:0000256" key="1">
    <source>
        <dbReference type="ARBA" id="ARBA00004123"/>
    </source>
</evidence>
<proteinExistence type="inferred from homology"/>
<evidence type="ECO:0000256" key="4">
    <source>
        <dbReference type="ARBA" id="ARBA00022763"/>
    </source>
</evidence>
<evidence type="ECO:0000256" key="5">
    <source>
        <dbReference type="ARBA" id="ARBA00022840"/>
    </source>
</evidence>
<dbReference type="GO" id="GO:0003682">
    <property type="term" value="F:chromatin binding"/>
    <property type="evidence" value="ECO:0007669"/>
    <property type="project" value="TreeGrafter"/>
</dbReference>
<comment type="similarity">
    <text evidence="2">Belongs to the rad17/RAD24 family.</text>
</comment>
<dbReference type="AlphaFoldDB" id="A0AA41VMI4"/>
<comment type="caution">
    <text evidence="9">The sequence shown here is derived from an EMBL/GenBank/DDBJ whole genome shotgun (WGS) entry which is preliminary data.</text>
</comment>
<keyword evidence="4" id="KW-0227">DNA damage</keyword>
<feature type="region of interest" description="Disordered" evidence="8">
    <location>
        <begin position="611"/>
        <end position="630"/>
    </location>
</feature>
<dbReference type="GO" id="GO:0000077">
    <property type="term" value="P:DNA damage checkpoint signaling"/>
    <property type="evidence" value="ECO:0007669"/>
    <property type="project" value="TreeGrafter"/>
</dbReference>
<dbReference type="GO" id="GO:0006281">
    <property type="term" value="P:DNA repair"/>
    <property type="evidence" value="ECO:0007669"/>
    <property type="project" value="InterPro"/>
</dbReference>
<gene>
    <name evidence="9" type="ORF">MKW94_004237</name>
</gene>
<evidence type="ECO:0000313" key="9">
    <source>
        <dbReference type="EMBL" id="MCL7044051.1"/>
    </source>
</evidence>
<evidence type="ECO:0000313" key="10">
    <source>
        <dbReference type="Proteomes" id="UP001177140"/>
    </source>
</evidence>
<dbReference type="InterPro" id="IPR027417">
    <property type="entry name" value="P-loop_NTPase"/>
</dbReference>
<dbReference type="GO" id="GO:0033314">
    <property type="term" value="P:mitotic DNA replication checkpoint signaling"/>
    <property type="evidence" value="ECO:0007669"/>
    <property type="project" value="TreeGrafter"/>
</dbReference>
<sequence length="630" mass="70441">MGKRNIILLSSSSDNEDDHFSSRICTKPTTRSKSKKQISVSAPQKLANVNRKTSFSGGGPKTKRPRRSLSSTNKELFPSSIGELNFDAFSDGFYEDFQGLIEVPNGPQKSNKRELWVDKYKPRSLQELAIHKKKVEEVKIWLEEKLKNSKDDFHSHALVITGQAGVGKSATVHAIASHLGVNLCEWETPTPTLWQEHIHNSNSGVSYMSKLDEFESFVERIRKYSMIPPSTGGTEKPYILLIDDLPLANGKVAHGKLCKCLHVLARSTQIPTIILITEYSKVDTADSTARYWEDLQSCLESAGACKVAFNPVTTNSIKMALSRICKEERCSATADQIDLIAKASGGDIRHAVTSLQYFCLRQRQMPSIPKFSSTHSSKEKLLDITRMDGVLSFGRDETLSVFHALGKFLHNKRESSPASGLGSDEFQLQERFVRLPLQMGDPENVLSKAHGQARPIADFLHENVLDFISDEAVEDAYAVTSYLSDVDCLLATSHGSTWSHTMTGQHELEKIGQLAAASVSVRGVLFGNSHPAPSRWHSIRSPKIWQVEQSLRRNKDEMLRQRIEASDSSSASDISIIATEYRPILKWLGYRTSEDHRKTMVMEENNSDRNTISIDVNGENSSDIDEIEDW</sequence>
<dbReference type="EMBL" id="JAJJMA010253613">
    <property type="protein sequence ID" value="MCL7044051.1"/>
    <property type="molecule type" value="Genomic_DNA"/>
</dbReference>
<dbReference type="SUPFAM" id="SSF52540">
    <property type="entry name" value="P-loop containing nucleoside triphosphate hydrolases"/>
    <property type="match status" value="1"/>
</dbReference>
<evidence type="ECO:0000256" key="2">
    <source>
        <dbReference type="ARBA" id="ARBA00006168"/>
    </source>
</evidence>
<dbReference type="Gene3D" id="1.10.8.60">
    <property type="match status" value="1"/>
</dbReference>
<dbReference type="InterPro" id="IPR004582">
    <property type="entry name" value="Checkpoint_prot_Rad17_Rad24"/>
</dbReference>
<dbReference type="Gene3D" id="3.40.50.300">
    <property type="entry name" value="P-loop containing nucleotide triphosphate hydrolases"/>
    <property type="match status" value="1"/>
</dbReference>
<dbReference type="GO" id="GO:0005524">
    <property type="term" value="F:ATP binding"/>
    <property type="evidence" value="ECO:0007669"/>
    <property type="project" value="UniProtKB-KW"/>
</dbReference>
<keyword evidence="3" id="KW-0547">Nucleotide-binding</keyword>
<dbReference type="Proteomes" id="UP001177140">
    <property type="component" value="Unassembled WGS sequence"/>
</dbReference>